<gene>
    <name evidence="4" type="ORF">EVEC_LOCUS4158</name>
</gene>
<feature type="region of interest" description="Disordered" evidence="2">
    <location>
        <begin position="384"/>
        <end position="472"/>
    </location>
</feature>
<dbReference type="InterPro" id="IPR008160">
    <property type="entry name" value="Collagen"/>
</dbReference>
<keyword evidence="1" id="KW-0677">Repeat</keyword>
<dbReference type="STRING" id="51028.A0A0N4V339"/>
<evidence type="ECO:0000313" key="4">
    <source>
        <dbReference type="EMBL" id="VDD89407.1"/>
    </source>
</evidence>
<evidence type="ECO:0000256" key="1">
    <source>
        <dbReference type="ARBA" id="ARBA00022737"/>
    </source>
</evidence>
<sequence length="557" mass="59372">MAFYEKSAATVFLLSAISIIAQLLILPFLMKEVDLKRFTVNERLQKLQALSDTAEMQLYLLRGTNDRMKREAAACNTEPGPPGDPGYDGEDGEQGDDGPDGPPGMDAHQMMLTTQEKCVICPAGPAGLPGAPGTKGAPGLRGEKGIPGASGLDGHEGEAGPEGPVGFNGTAGRPGKKGSDGIPAVGGVGEPGPPGAPGPIGGAGQQGPRGKKNYVYGAPGSDGLPGVNGLDGIPGSPGIRGEKGLPGEPGADVKFCPCPAELKNIGNEKEVSEKIAIPIAESRHKDLLTFPDKDHESEKVTSKSLEGGNFAGVTTQPKQTIKLLHESDLTKSVYESSPGSAENIDLPDEGRFIRPVDEDETVKRIINVKQQIEREDLSQAFAYGSEKKSSDQTYPLVDLSSPTNEKVYGADRNFSSGGLESSSSKQIGETTNSEFTIKHPDSSKPAFTKTSKQHESYSGRQHLKTVSSLSKTRVEKNGYGKSKVDFDGGNEAAKIVTESDNNQLTKLEKDVETSQYSDTTLVTEQYSWEEETTAPSTQRRFIYVTKRPRIAREKHED</sequence>
<dbReference type="Gene3D" id="1.20.5.320">
    <property type="entry name" value="6-Phosphogluconate Dehydrogenase, domain 3"/>
    <property type="match status" value="1"/>
</dbReference>
<keyword evidence="3" id="KW-1133">Transmembrane helix</keyword>
<name>A0A0N4V339_ENTVE</name>
<feature type="transmembrane region" description="Helical" evidence="3">
    <location>
        <begin position="12"/>
        <end position="30"/>
    </location>
</feature>
<feature type="compositionally biased region" description="Acidic residues" evidence="2">
    <location>
        <begin position="87"/>
        <end position="99"/>
    </location>
</feature>
<dbReference type="OrthoDB" id="5983381at2759"/>
<accession>A0A0N4V339</accession>
<feature type="compositionally biased region" description="Polar residues" evidence="2">
    <location>
        <begin position="425"/>
        <end position="435"/>
    </location>
</feature>
<feature type="region of interest" description="Disordered" evidence="2">
    <location>
        <begin position="70"/>
        <end position="108"/>
    </location>
</feature>
<feature type="region of interest" description="Disordered" evidence="2">
    <location>
        <begin position="130"/>
        <end position="159"/>
    </location>
</feature>
<keyword evidence="3" id="KW-0812">Transmembrane</keyword>
<feature type="compositionally biased region" description="Polar residues" evidence="2">
    <location>
        <begin position="458"/>
        <end position="471"/>
    </location>
</feature>
<dbReference type="AlphaFoldDB" id="A0A0N4V339"/>
<evidence type="ECO:0000256" key="3">
    <source>
        <dbReference type="SAM" id="Phobius"/>
    </source>
</evidence>
<dbReference type="WBParaSite" id="EVEC_0000445001-mRNA-1">
    <property type="protein sequence ID" value="EVEC_0000445001-mRNA-1"/>
    <property type="gene ID" value="EVEC_0000445001"/>
</dbReference>
<evidence type="ECO:0000313" key="6">
    <source>
        <dbReference type="WBParaSite" id="EVEC_0000445001-mRNA-1"/>
    </source>
</evidence>
<organism evidence="6">
    <name type="scientific">Enterobius vermicularis</name>
    <name type="common">Human pinworm</name>
    <dbReference type="NCBI Taxonomy" id="51028"/>
    <lineage>
        <taxon>Eukaryota</taxon>
        <taxon>Metazoa</taxon>
        <taxon>Ecdysozoa</taxon>
        <taxon>Nematoda</taxon>
        <taxon>Chromadorea</taxon>
        <taxon>Rhabditida</taxon>
        <taxon>Spirurina</taxon>
        <taxon>Oxyuridomorpha</taxon>
        <taxon>Oxyuroidea</taxon>
        <taxon>Oxyuridae</taxon>
        <taxon>Enterobius</taxon>
    </lineage>
</organism>
<feature type="region of interest" description="Disordered" evidence="2">
    <location>
        <begin position="189"/>
        <end position="212"/>
    </location>
</feature>
<evidence type="ECO:0000313" key="5">
    <source>
        <dbReference type="Proteomes" id="UP000274131"/>
    </source>
</evidence>
<reference evidence="6" key="1">
    <citation type="submission" date="2016-04" db="UniProtKB">
        <authorList>
            <consortium name="WormBaseParasite"/>
        </authorList>
    </citation>
    <scope>IDENTIFICATION</scope>
</reference>
<dbReference type="PANTHER" id="PTHR24637:SF415">
    <property type="entry name" value="COL_CUTICLE_N DOMAIN-CONTAINING PROTEIN"/>
    <property type="match status" value="1"/>
</dbReference>
<feature type="compositionally biased region" description="Low complexity" evidence="2">
    <location>
        <begin position="415"/>
        <end position="424"/>
    </location>
</feature>
<evidence type="ECO:0000256" key="2">
    <source>
        <dbReference type="SAM" id="MobiDB-lite"/>
    </source>
</evidence>
<dbReference type="Pfam" id="PF01391">
    <property type="entry name" value="Collagen"/>
    <property type="match status" value="1"/>
</dbReference>
<dbReference type="PANTHER" id="PTHR24637">
    <property type="entry name" value="COLLAGEN"/>
    <property type="match status" value="1"/>
</dbReference>
<feature type="compositionally biased region" description="Gly residues" evidence="2">
    <location>
        <begin position="198"/>
        <end position="207"/>
    </location>
</feature>
<proteinExistence type="predicted"/>
<reference evidence="4 5" key="2">
    <citation type="submission" date="2018-10" db="EMBL/GenBank/DDBJ databases">
        <authorList>
            <consortium name="Pathogen Informatics"/>
        </authorList>
    </citation>
    <scope>NUCLEOTIDE SEQUENCE [LARGE SCALE GENOMIC DNA]</scope>
</reference>
<keyword evidence="5" id="KW-1185">Reference proteome</keyword>
<dbReference type="EMBL" id="UXUI01007779">
    <property type="protein sequence ID" value="VDD89407.1"/>
    <property type="molecule type" value="Genomic_DNA"/>
</dbReference>
<keyword evidence="3" id="KW-0472">Membrane</keyword>
<protein>
    <submittedName>
        <fullName evidence="6">Col_cuticle_N domain-containing protein</fullName>
    </submittedName>
</protein>
<dbReference type="Proteomes" id="UP000274131">
    <property type="component" value="Unassembled WGS sequence"/>
</dbReference>